<sequence>MTSIASSSSGIIKIDLRAIEESACPGSGNSVDDSLGTNENGDIYESSSVGSGYVSFSDLDDSTSVYIEGSFDAEVQIPSTASSNGGSKSNSSGEIDGTTSASDISTIKDTGSSESTRGFWSGSGSSPTDTKPPDGDEQKISLPIPSSPSGPGVTSTSREPFPSSPSSSSPVPGYVATSGTSWSISPMWDPSSSGSSTSISPPIPTSPANEGSTYPVGTVAAPTGNPEDNVNSSSDVSSDTSTTGNRDMPRTPTPSAIQPSSGSADKGSRSGNLSATSFVTKSPFFYASIILAIIGLVGVVVGYRAKQKRSHHDEMRAFRMSMRQSTRTATPANNSSSGPTSPRNLHSQTRFDTHSIVIL</sequence>
<evidence type="ECO:0000256" key="2">
    <source>
        <dbReference type="SAM" id="Phobius"/>
    </source>
</evidence>
<name>A0ABD3F469_9STRA</name>
<evidence type="ECO:0000256" key="1">
    <source>
        <dbReference type="SAM" id="MobiDB-lite"/>
    </source>
</evidence>
<proteinExistence type="predicted"/>
<feature type="region of interest" description="Disordered" evidence="1">
    <location>
        <begin position="23"/>
        <end position="51"/>
    </location>
</feature>
<evidence type="ECO:0000313" key="4">
    <source>
        <dbReference type="Proteomes" id="UP001632037"/>
    </source>
</evidence>
<dbReference type="EMBL" id="JBIMZQ010000038">
    <property type="protein sequence ID" value="KAL3661064.1"/>
    <property type="molecule type" value="Genomic_DNA"/>
</dbReference>
<accession>A0ABD3F469</accession>
<feature type="compositionally biased region" description="Polar residues" evidence="1">
    <location>
        <begin position="253"/>
        <end position="272"/>
    </location>
</feature>
<keyword evidence="2" id="KW-1133">Transmembrane helix</keyword>
<feature type="compositionally biased region" description="Polar residues" evidence="1">
    <location>
        <begin position="27"/>
        <end position="40"/>
    </location>
</feature>
<feature type="transmembrane region" description="Helical" evidence="2">
    <location>
        <begin position="284"/>
        <end position="303"/>
    </location>
</feature>
<comment type="caution">
    <text evidence="3">The sequence shown here is derived from an EMBL/GenBank/DDBJ whole genome shotgun (WGS) entry which is preliminary data.</text>
</comment>
<feature type="compositionally biased region" description="Low complexity" evidence="1">
    <location>
        <begin position="82"/>
        <end position="93"/>
    </location>
</feature>
<gene>
    <name evidence="3" type="ORF">V7S43_014079</name>
</gene>
<feature type="region of interest" description="Disordered" evidence="1">
    <location>
        <begin position="77"/>
        <end position="272"/>
    </location>
</feature>
<keyword evidence="4" id="KW-1185">Reference proteome</keyword>
<dbReference type="Proteomes" id="UP001632037">
    <property type="component" value="Unassembled WGS sequence"/>
</dbReference>
<keyword evidence="2" id="KW-0812">Transmembrane</keyword>
<keyword evidence="2" id="KW-0472">Membrane</keyword>
<feature type="compositionally biased region" description="Low complexity" evidence="1">
    <location>
        <begin position="181"/>
        <end position="200"/>
    </location>
</feature>
<protein>
    <submittedName>
        <fullName evidence="3">Uncharacterized protein</fullName>
    </submittedName>
</protein>
<feature type="compositionally biased region" description="Polar residues" evidence="1">
    <location>
        <begin position="97"/>
        <end position="129"/>
    </location>
</feature>
<feature type="compositionally biased region" description="Low complexity" evidence="1">
    <location>
        <begin position="140"/>
        <end position="172"/>
    </location>
</feature>
<feature type="region of interest" description="Disordered" evidence="1">
    <location>
        <begin position="323"/>
        <end position="359"/>
    </location>
</feature>
<feature type="compositionally biased region" description="Polar residues" evidence="1">
    <location>
        <begin position="323"/>
        <end position="350"/>
    </location>
</feature>
<organism evidence="3 4">
    <name type="scientific">Phytophthora oleae</name>
    <dbReference type="NCBI Taxonomy" id="2107226"/>
    <lineage>
        <taxon>Eukaryota</taxon>
        <taxon>Sar</taxon>
        <taxon>Stramenopiles</taxon>
        <taxon>Oomycota</taxon>
        <taxon>Peronosporomycetes</taxon>
        <taxon>Peronosporales</taxon>
        <taxon>Peronosporaceae</taxon>
        <taxon>Phytophthora</taxon>
    </lineage>
</organism>
<reference evidence="3 4" key="1">
    <citation type="submission" date="2024-09" db="EMBL/GenBank/DDBJ databases">
        <title>Genome sequencing and assembly of Phytophthora oleae, isolate VK10A, causative agent of rot of olive drupes.</title>
        <authorList>
            <person name="Conti Taguali S."/>
            <person name="Riolo M."/>
            <person name="La Spada F."/>
            <person name="Cacciola S.O."/>
            <person name="Dionisio G."/>
        </authorList>
    </citation>
    <scope>NUCLEOTIDE SEQUENCE [LARGE SCALE GENOMIC DNA]</scope>
    <source>
        <strain evidence="3 4">VK10A</strain>
    </source>
</reference>
<dbReference type="AlphaFoldDB" id="A0ABD3F469"/>
<feature type="compositionally biased region" description="Low complexity" evidence="1">
    <location>
        <begin position="228"/>
        <end position="243"/>
    </location>
</feature>
<evidence type="ECO:0000313" key="3">
    <source>
        <dbReference type="EMBL" id="KAL3661064.1"/>
    </source>
</evidence>